<evidence type="ECO:0000313" key="2">
    <source>
        <dbReference type="EMBL" id="EET07491.1"/>
    </source>
</evidence>
<gene>
    <name evidence="2" type="ORF">BURPS1710A_1962</name>
</gene>
<evidence type="ECO:0000256" key="1">
    <source>
        <dbReference type="SAM" id="Coils"/>
    </source>
</evidence>
<dbReference type="RefSeq" id="WP_004526696.1">
    <property type="nucleotide sequence ID" value="NZ_CM000832.1"/>
</dbReference>
<sequence>MQIQAVAAHTRLALATVAFSNTGKDENHATLNEENAARWLKNGLDHLRSNAAAAHDPVAIDTVNLASLRHRILTLARLLDEAEEEYSRLDAALYAM</sequence>
<proteinExistence type="predicted"/>
<accession>A0A0E1W5C8</accession>
<feature type="coiled-coil region" evidence="1">
    <location>
        <begin position="65"/>
        <end position="92"/>
    </location>
</feature>
<reference evidence="2" key="1">
    <citation type="submission" date="2009-05" db="EMBL/GenBank/DDBJ databases">
        <authorList>
            <person name="Harkins D.M."/>
            <person name="DeShazer D."/>
            <person name="Woods D.E."/>
            <person name="Brinkac L.M."/>
            <person name="Brown K.A."/>
            <person name="Hung G.C."/>
            <person name="Tuanyok A."/>
            <person name="Zhang B."/>
            <person name="Nierman W.C."/>
        </authorList>
    </citation>
    <scope>NUCLEOTIDE SEQUENCE [LARGE SCALE GENOMIC DNA]</scope>
    <source>
        <strain evidence="2">1710a</strain>
    </source>
</reference>
<dbReference type="HOGENOM" id="CLU_2354363_0_0_4"/>
<protein>
    <submittedName>
        <fullName evidence="2">Uncharacterized protein</fullName>
    </submittedName>
</protein>
<dbReference type="AlphaFoldDB" id="A0A0E1W5C8"/>
<name>A0A0E1W5C8_BURPE</name>
<dbReference type="Proteomes" id="UP000001812">
    <property type="component" value="Chromosome I"/>
</dbReference>
<keyword evidence="1" id="KW-0175">Coiled coil</keyword>
<organism evidence="2">
    <name type="scientific">Burkholderia pseudomallei 1710a</name>
    <dbReference type="NCBI Taxonomy" id="320371"/>
    <lineage>
        <taxon>Bacteria</taxon>
        <taxon>Pseudomonadati</taxon>
        <taxon>Pseudomonadota</taxon>
        <taxon>Betaproteobacteria</taxon>
        <taxon>Burkholderiales</taxon>
        <taxon>Burkholderiaceae</taxon>
        <taxon>Burkholderia</taxon>
        <taxon>pseudomallei group</taxon>
    </lineage>
</organism>
<dbReference type="EMBL" id="CM000832">
    <property type="protein sequence ID" value="EET07491.1"/>
    <property type="molecule type" value="Genomic_DNA"/>
</dbReference>